<keyword evidence="2 6" id="KW-0808">Transferase</keyword>
<comment type="similarity">
    <text evidence="1 6">Belongs to the carbohydrate kinase PfkB family.</text>
</comment>
<dbReference type="AlphaFoldDB" id="A0A421BKZ7"/>
<dbReference type="PROSITE" id="PS00583">
    <property type="entry name" value="PFKB_KINASES_1"/>
    <property type="match status" value="1"/>
</dbReference>
<proteinExistence type="inferred from homology"/>
<reference evidence="8 9" key="1">
    <citation type="submission" date="2018-10" db="EMBL/GenBank/DDBJ databases">
        <title>Rhodobacter sp . BO-81.</title>
        <authorList>
            <person name="Im W.T."/>
        </authorList>
    </citation>
    <scope>NUCLEOTIDE SEQUENCE [LARGE SCALE GENOMIC DNA]</scope>
    <source>
        <strain evidence="8 9">BO-81</strain>
    </source>
</reference>
<dbReference type="PANTHER" id="PTHR46566:SF2">
    <property type="entry name" value="ATP-DEPENDENT 6-PHOSPHOFRUCTOKINASE ISOZYME 2"/>
    <property type="match status" value="1"/>
</dbReference>
<dbReference type="GO" id="GO:0005829">
    <property type="term" value="C:cytosol"/>
    <property type="evidence" value="ECO:0007669"/>
    <property type="project" value="TreeGrafter"/>
</dbReference>
<dbReference type="GO" id="GO:0005524">
    <property type="term" value="F:ATP binding"/>
    <property type="evidence" value="ECO:0007669"/>
    <property type="project" value="UniProtKB-KW"/>
</dbReference>
<accession>A0A421BKZ7</accession>
<evidence type="ECO:0000313" key="9">
    <source>
        <dbReference type="Proteomes" id="UP000279673"/>
    </source>
</evidence>
<evidence type="ECO:0000256" key="2">
    <source>
        <dbReference type="ARBA" id="ARBA00022679"/>
    </source>
</evidence>
<dbReference type="EMBL" id="RCHI01000015">
    <property type="protein sequence ID" value="RLL63720.1"/>
    <property type="molecule type" value="Genomic_DNA"/>
</dbReference>
<organism evidence="8 9">
    <name type="scientific">Paenirhodobacter hankyongi</name>
    <dbReference type="NCBI Taxonomy" id="2294033"/>
    <lineage>
        <taxon>Bacteria</taxon>
        <taxon>Pseudomonadati</taxon>
        <taxon>Pseudomonadota</taxon>
        <taxon>Alphaproteobacteria</taxon>
        <taxon>Rhodobacterales</taxon>
        <taxon>Rhodobacter group</taxon>
        <taxon>Paenirhodobacter</taxon>
    </lineage>
</organism>
<evidence type="ECO:0000259" key="7">
    <source>
        <dbReference type="Pfam" id="PF00294"/>
    </source>
</evidence>
<gene>
    <name evidence="8" type="ORF">DYS74_14550</name>
</gene>
<dbReference type="InterPro" id="IPR017583">
    <property type="entry name" value="Tagatose/fructose_Pkinase"/>
</dbReference>
<evidence type="ECO:0000256" key="3">
    <source>
        <dbReference type="ARBA" id="ARBA00022741"/>
    </source>
</evidence>
<dbReference type="SUPFAM" id="SSF53613">
    <property type="entry name" value="Ribokinase-like"/>
    <property type="match status" value="1"/>
</dbReference>
<dbReference type="CDD" id="cd01164">
    <property type="entry name" value="FruK_PfkB_like"/>
    <property type="match status" value="1"/>
</dbReference>
<dbReference type="PIRSF" id="PIRSF000535">
    <property type="entry name" value="1PFK/6PFK/LacC"/>
    <property type="match status" value="1"/>
</dbReference>
<evidence type="ECO:0000256" key="4">
    <source>
        <dbReference type="ARBA" id="ARBA00022777"/>
    </source>
</evidence>
<evidence type="ECO:0000256" key="5">
    <source>
        <dbReference type="ARBA" id="ARBA00022840"/>
    </source>
</evidence>
<dbReference type="RefSeq" id="WP_121534411.1">
    <property type="nucleotide sequence ID" value="NZ_RCHI01000015.1"/>
</dbReference>
<dbReference type="GO" id="GO:0003872">
    <property type="term" value="F:6-phosphofructokinase activity"/>
    <property type="evidence" value="ECO:0007669"/>
    <property type="project" value="TreeGrafter"/>
</dbReference>
<dbReference type="InterPro" id="IPR029056">
    <property type="entry name" value="Ribokinase-like"/>
</dbReference>
<keyword evidence="5" id="KW-0067">ATP-binding</keyword>
<sequence length="315" mass="32843">MPAILTITLNPTVDIAITADHVAPERKLRCSRPDTDPGGGGINVSRAISALGGHSTAFVALGGPTGDKVMHLLAEQGIGLSPFPAPGETRQSLTVTDASTGEQYRFVMPGPEWSKRDVTKVLDRIGRAAPEGGIVVLSGSQPPGVPEDFPARLATRIARTQARFFLDTSGKALHALLSSGAKPADVLRMDDLEAEELAGHPLPTRADSADFAESLVNRGIAHAVIVARGADGNVLATAAGRWVAQAFPDEVVSKVGAGDSFVAAFSLARTRGLPQPEALRWGAAAAAAAVMTEATDLCELHTVKRLLRSTTLTEI</sequence>
<evidence type="ECO:0000256" key="6">
    <source>
        <dbReference type="PIRNR" id="PIRNR000535"/>
    </source>
</evidence>
<dbReference type="Gene3D" id="3.40.1190.20">
    <property type="match status" value="1"/>
</dbReference>
<evidence type="ECO:0000313" key="8">
    <source>
        <dbReference type="EMBL" id="RLL63720.1"/>
    </source>
</evidence>
<dbReference type="InterPro" id="IPR002173">
    <property type="entry name" value="Carboh/pur_kinase_PfkB_CS"/>
</dbReference>
<dbReference type="PANTHER" id="PTHR46566">
    <property type="entry name" value="1-PHOSPHOFRUCTOKINASE-RELATED"/>
    <property type="match status" value="1"/>
</dbReference>
<dbReference type="Proteomes" id="UP000279673">
    <property type="component" value="Unassembled WGS sequence"/>
</dbReference>
<keyword evidence="3" id="KW-0547">Nucleotide-binding</keyword>
<keyword evidence="4 8" id="KW-0418">Kinase</keyword>
<keyword evidence="9" id="KW-1185">Reference proteome</keyword>
<dbReference type="InterPro" id="IPR011611">
    <property type="entry name" value="PfkB_dom"/>
</dbReference>
<dbReference type="Pfam" id="PF00294">
    <property type="entry name" value="PfkB"/>
    <property type="match status" value="1"/>
</dbReference>
<feature type="domain" description="Carbohydrate kinase PfkB" evidence="7">
    <location>
        <begin position="10"/>
        <end position="298"/>
    </location>
</feature>
<name>A0A421BKZ7_9RHOB</name>
<evidence type="ECO:0000256" key="1">
    <source>
        <dbReference type="ARBA" id="ARBA00010688"/>
    </source>
</evidence>
<comment type="caution">
    <text evidence="8">The sequence shown here is derived from an EMBL/GenBank/DDBJ whole genome shotgun (WGS) entry which is preliminary data.</text>
</comment>
<dbReference type="NCBIfam" id="TIGR03168">
    <property type="entry name" value="1-PFK"/>
    <property type="match status" value="1"/>
</dbReference>
<protein>
    <recommendedName>
        <fullName evidence="6">Phosphofructokinase</fullName>
    </recommendedName>
</protein>